<comment type="similarity">
    <text evidence="1">Belongs to the NmrA-type oxidoreductase family.</text>
</comment>
<dbReference type="InterPro" id="IPR008030">
    <property type="entry name" value="NmrA-like"/>
</dbReference>
<sequence>MNSLKEVVVIGGTGAQGIPVVHALANSGRYSVRVLTRNAQSSRAQDLLKLPNVTLLQGKEDSQSDLHAAFKGVCGARVNTDGFTLGEKAELFYGIRAYEIARAEGVQHYVYANIEYALKNAGWDEAYHAGHHDAKGRVGEFILAQGQDGDMKASLLSTGPYLDMLFDGMYVPEEKEDGSFVWANPARDGKIPLTALEDVGYYSLWLFDNLPQAAGLNLMVATEEISFADVAKTFTEVAGKRGEHQYVPLEQYLPVAEPYPGAYSNWATDPGKPRDESFQTWWENFSVWWRYWGEGRAVKRDFDILTSIHPHRIKSVAEWMKVVGYDGKRKSVLKGLEDRRGA</sequence>
<evidence type="ECO:0000259" key="3">
    <source>
        <dbReference type="Pfam" id="PF05368"/>
    </source>
</evidence>
<gene>
    <name evidence="4" type="ORF">B0J12DRAFT_711297</name>
</gene>
<feature type="domain" description="NmrA-like" evidence="3">
    <location>
        <begin position="5"/>
        <end position="253"/>
    </location>
</feature>
<dbReference type="InterPro" id="IPR036291">
    <property type="entry name" value="NAD(P)-bd_dom_sf"/>
</dbReference>
<evidence type="ECO:0000313" key="5">
    <source>
        <dbReference type="Proteomes" id="UP000774617"/>
    </source>
</evidence>
<keyword evidence="5" id="KW-1185">Reference proteome</keyword>
<evidence type="ECO:0000313" key="4">
    <source>
        <dbReference type="EMBL" id="KAH7048389.1"/>
    </source>
</evidence>
<name>A0ABQ8G8T8_9PEZI</name>
<dbReference type="Gene3D" id="3.90.25.10">
    <property type="entry name" value="UDP-galactose 4-epimerase, domain 1"/>
    <property type="match status" value="1"/>
</dbReference>
<evidence type="ECO:0000256" key="2">
    <source>
        <dbReference type="ARBA" id="ARBA00022857"/>
    </source>
</evidence>
<dbReference type="SUPFAM" id="SSF51735">
    <property type="entry name" value="NAD(P)-binding Rossmann-fold domains"/>
    <property type="match status" value="1"/>
</dbReference>
<dbReference type="Pfam" id="PF05368">
    <property type="entry name" value="NmrA"/>
    <property type="match status" value="1"/>
</dbReference>
<dbReference type="InterPro" id="IPR051164">
    <property type="entry name" value="NmrA-like_oxidored"/>
</dbReference>
<protein>
    <recommendedName>
        <fullName evidence="3">NmrA-like domain-containing protein</fullName>
    </recommendedName>
</protein>
<evidence type="ECO:0000256" key="1">
    <source>
        <dbReference type="ARBA" id="ARBA00006328"/>
    </source>
</evidence>
<keyword evidence="2" id="KW-0521">NADP</keyword>
<organism evidence="4 5">
    <name type="scientific">Macrophomina phaseolina</name>
    <dbReference type="NCBI Taxonomy" id="35725"/>
    <lineage>
        <taxon>Eukaryota</taxon>
        <taxon>Fungi</taxon>
        <taxon>Dikarya</taxon>
        <taxon>Ascomycota</taxon>
        <taxon>Pezizomycotina</taxon>
        <taxon>Dothideomycetes</taxon>
        <taxon>Dothideomycetes incertae sedis</taxon>
        <taxon>Botryosphaeriales</taxon>
        <taxon>Botryosphaeriaceae</taxon>
        <taxon>Macrophomina</taxon>
    </lineage>
</organism>
<accession>A0ABQ8G8T8</accession>
<comment type="caution">
    <text evidence="4">The sequence shown here is derived from an EMBL/GenBank/DDBJ whole genome shotgun (WGS) entry which is preliminary data.</text>
</comment>
<dbReference type="Proteomes" id="UP000774617">
    <property type="component" value="Unassembled WGS sequence"/>
</dbReference>
<proteinExistence type="inferred from homology"/>
<dbReference type="PANTHER" id="PTHR42748">
    <property type="entry name" value="NITROGEN METABOLITE REPRESSION PROTEIN NMRA FAMILY MEMBER"/>
    <property type="match status" value="1"/>
</dbReference>
<dbReference type="PANTHER" id="PTHR42748:SF14">
    <property type="entry name" value="SNOAL-LIKE DOMAIN-CONTAINING PROTEIN"/>
    <property type="match status" value="1"/>
</dbReference>
<dbReference type="Gene3D" id="3.40.50.720">
    <property type="entry name" value="NAD(P)-binding Rossmann-like Domain"/>
    <property type="match status" value="1"/>
</dbReference>
<reference evidence="4 5" key="1">
    <citation type="journal article" date="2021" name="Nat. Commun.">
        <title>Genetic determinants of endophytism in the Arabidopsis root mycobiome.</title>
        <authorList>
            <person name="Mesny F."/>
            <person name="Miyauchi S."/>
            <person name="Thiergart T."/>
            <person name="Pickel B."/>
            <person name="Atanasova L."/>
            <person name="Karlsson M."/>
            <person name="Huettel B."/>
            <person name="Barry K.W."/>
            <person name="Haridas S."/>
            <person name="Chen C."/>
            <person name="Bauer D."/>
            <person name="Andreopoulos W."/>
            <person name="Pangilinan J."/>
            <person name="LaButti K."/>
            <person name="Riley R."/>
            <person name="Lipzen A."/>
            <person name="Clum A."/>
            <person name="Drula E."/>
            <person name="Henrissat B."/>
            <person name="Kohler A."/>
            <person name="Grigoriev I.V."/>
            <person name="Martin F.M."/>
            <person name="Hacquard S."/>
        </authorList>
    </citation>
    <scope>NUCLEOTIDE SEQUENCE [LARGE SCALE GENOMIC DNA]</scope>
    <source>
        <strain evidence="4 5">MPI-SDFR-AT-0080</strain>
    </source>
</reference>
<dbReference type="EMBL" id="JAGTJR010000015">
    <property type="protein sequence ID" value="KAH7048389.1"/>
    <property type="molecule type" value="Genomic_DNA"/>
</dbReference>